<keyword evidence="2" id="KW-1133">Transmembrane helix</keyword>
<dbReference type="EMBL" id="BPLR01017374">
    <property type="protein sequence ID" value="GIY91052.1"/>
    <property type="molecule type" value="Genomic_DNA"/>
</dbReference>
<evidence type="ECO:0000313" key="3">
    <source>
        <dbReference type="EMBL" id="GIY91052.1"/>
    </source>
</evidence>
<feature type="region of interest" description="Disordered" evidence="1">
    <location>
        <begin position="31"/>
        <end position="52"/>
    </location>
</feature>
<keyword evidence="2" id="KW-0812">Transmembrane</keyword>
<evidence type="ECO:0000256" key="1">
    <source>
        <dbReference type="SAM" id="MobiDB-lite"/>
    </source>
</evidence>
<keyword evidence="3" id="KW-0695">RNA-directed DNA polymerase</keyword>
<accession>A0AAV4X8W0</accession>
<keyword evidence="3" id="KW-0548">Nucleotidyltransferase</keyword>
<dbReference type="Proteomes" id="UP001054945">
    <property type="component" value="Unassembled WGS sequence"/>
</dbReference>
<evidence type="ECO:0000313" key="4">
    <source>
        <dbReference type="Proteomes" id="UP001054945"/>
    </source>
</evidence>
<gene>
    <name evidence="3" type="primary">Tf2-6_178</name>
    <name evidence="3" type="ORF">CEXT_748281</name>
</gene>
<keyword evidence="4" id="KW-1185">Reference proteome</keyword>
<dbReference type="AlphaFoldDB" id="A0AAV4X8W0"/>
<name>A0AAV4X8W0_CAEEX</name>
<reference evidence="3 4" key="1">
    <citation type="submission" date="2021-06" db="EMBL/GenBank/DDBJ databases">
        <title>Caerostris extrusa draft genome.</title>
        <authorList>
            <person name="Kono N."/>
            <person name="Arakawa K."/>
        </authorList>
    </citation>
    <scope>NUCLEOTIDE SEQUENCE [LARGE SCALE GENOMIC DNA]</scope>
</reference>
<comment type="caution">
    <text evidence="3">The sequence shown here is derived from an EMBL/GenBank/DDBJ whole genome shotgun (WGS) entry which is preliminary data.</text>
</comment>
<feature type="transmembrane region" description="Helical" evidence="2">
    <location>
        <begin position="194"/>
        <end position="215"/>
    </location>
</feature>
<dbReference type="GO" id="GO:0003964">
    <property type="term" value="F:RNA-directed DNA polymerase activity"/>
    <property type="evidence" value="ECO:0007669"/>
    <property type="project" value="UniProtKB-KW"/>
</dbReference>
<sequence length="216" mass="24427">MASSCCRKELDFPISRKRLDIISKKAVLEADNSAEATRMETNIESPKNSPPRSLLTKDEFVTVVKKEPSVDSTDNPNPVVPPLIIKKVKPTPPASHLPRAIADPRMAKLHDRRRPLVLSDANSKSIVERKKQSMQAKLSNLTNNFPVDDSGSSNSLNPQNHISKKHLKKKNPKVYLKNAGFQTKVMKRKRLCIVIEKVVWIMPHHLILMMLQMIMV</sequence>
<protein>
    <submittedName>
        <fullName evidence="3">Reverse transcriptase</fullName>
    </submittedName>
</protein>
<keyword evidence="2" id="KW-0472">Membrane</keyword>
<proteinExistence type="predicted"/>
<organism evidence="3 4">
    <name type="scientific">Caerostris extrusa</name>
    <name type="common">Bark spider</name>
    <name type="synonym">Caerostris bankana</name>
    <dbReference type="NCBI Taxonomy" id="172846"/>
    <lineage>
        <taxon>Eukaryota</taxon>
        <taxon>Metazoa</taxon>
        <taxon>Ecdysozoa</taxon>
        <taxon>Arthropoda</taxon>
        <taxon>Chelicerata</taxon>
        <taxon>Arachnida</taxon>
        <taxon>Araneae</taxon>
        <taxon>Araneomorphae</taxon>
        <taxon>Entelegynae</taxon>
        <taxon>Araneoidea</taxon>
        <taxon>Araneidae</taxon>
        <taxon>Caerostris</taxon>
    </lineage>
</organism>
<feature type="compositionally biased region" description="Polar residues" evidence="1">
    <location>
        <begin position="39"/>
        <end position="51"/>
    </location>
</feature>
<evidence type="ECO:0000256" key="2">
    <source>
        <dbReference type="SAM" id="Phobius"/>
    </source>
</evidence>
<keyword evidence="3" id="KW-0808">Transferase</keyword>